<evidence type="ECO:0008006" key="4">
    <source>
        <dbReference type="Google" id="ProtNLM"/>
    </source>
</evidence>
<dbReference type="EMBL" id="CP044205">
    <property type="protein sequence ID" value="QFY43215.1"/>
    <property type="molecule type" value="Genomic_DNA"/>
</dbReference>
<dbReference type="AlphaFoldDB" id="A0A5Q0BH70"/>
<dbReference type="KEGG" id="mmob:F6R98_11780"/>
<dbReference type="RefSeq" id="WP_153249196.1">
    <property type="nucleotide sequence ID" value="NZ_CP044205.1"/>
</dbReference>
<proteinExistence type="predicted"/>
<sequence length="242" mass="26189">MRFYIAPSAVKAAGNKVVAHPLALVLLRKLLLAYFSFAVVITGIQMFMEYHHTRQEILNTLQSLAATFAPGAESALWEFQEALLKSMANGIGTHPPVARVDIIDLDGSLNVSWQAAPDQQPSSTLFAQQTLLHAHGGNNKELGYLCIASSDAMLVSRTKETLLSFAVNISAQLLFLGLVLWLQARKLLVKPLAEFSAQVRTLSGSGQGRPISLGSSEVTEINTLQQGFNQLILQGVKPAARP</sequence>
<name>A0A5Q0BH70_9GAMM</name>
<feature type="transmembrane region" description="Helical" evidence="1">
    <location>
        <begin position="31"/>
        <end position="48"/>
    </location>
</feature>
<accession>A0A5Q0BH70</accession>
<dbReference type="Proteomes" id="UP000325755">
    <property type="component" value="Chromosome"/>
</dbReference>
<keyword evidence="1" id="KW-0472">Membrane</keyword>
<keyword evidence="1" id="KW-1133">Transmembrane helix</keyword>
<gene>
    <name evidence="2" type="ORF">F6R98_11780</name>
</gene>
<evidence type="ECO:0000256" key="1">
    <source>
        <dbReference type="SAM" id="Phobius"/>
    </source>
</evidence>
<reference evidence="2 3" key="1">
    <citation type="submission" date="2019-09" db="EMBL/GenBank/DDBJ databases">
        <title>Ecophysiology of the spiral-shaped methanotroph Methylospira mobilis as revealed by the complete genome sequence.</title>
        <authorList>
            <person name="Oshkin I.Y."/>
            <person name="Dedysh S.N."/>
            <person name="Miroshnikov K."/>
            <person name="Danilova O.V."/>
            <person name="Hakobyan A."/>
            <person name="Liesack W."/>
        </authorList>
    </citation>
    <scope>NUCLEOTIDE SEQUENCE [LARGE SCALE GENOMIC DNA]</scope>
    <source>
        <strain evidence="2 3">Shm1</strain>
    </source>
</reference>
<keyword evidence="1" id="KW-0812">Transmembrane</keyword>
<keyword evidence="3" id="KW-1185">Reference proteome</keyword>
<evidence type="ECO:0000313" key="2">
    <source>
        <dbReference type="EMBL" id="QFY43215.1"/>
    </source>
</evidence>
<protein>
    <recommendedName>
        <fullName evidence="4">HAMP domain-containing protein</fullName>
    </recommendedName>
</protein>
<dbReference type="InParanoid" id="A0A5Q0BH70"/>
<organism evidence="2 3">
    <name type="scientific">Candidatus Methylospira mobilis</name>
    <dbReference type="NCBI Taxonomy" id="1808979"/>
    <lineage>
        <taxon>Bacteria</taxon>
        <taxon>Pseudomonadati</taxon>
        <taxon>Pseudomonadota</taxon>
        <taxon>Gammaproteobacteria</taxon>
        <taxon>Methylococcales</taxon>
        <taxon>Methylococcaceae</taxon>
        <taxon>Candidatus Methylospira</taxon>
    </lineage>
</organism>
<feature type="transmembrane region" description="Helical" evidence="1">
    <location>
        <begin position="162"/>
        <end position="182"/>
    </location>
</feature>
<evidence type="ECO:0000313" key="3">
    <source>
        <dbReference type="Proteomes" id="UP000325755"/>
    </source>
</evidence>